<evidence type="ECO:0000256" key="1">
    <source>
        <dbReference type="SAM" id="MobiDB-lite"/>
    </source>
</evidence>
<proteinExistence type="predicted"/>
<sequence length="70" mass="7605">MPPGKDKQAGEVSVNAQGDPTSKHDAKKLQAQEDYQARKEHSKSGANTGKSQGMEYVPRKDTATEVPHNN</sequence>
<reference evidence="2" key="1">
    <citation type="journal article" date="2023" name="Mol. Phylogenet. Evol.">
        <title>Genome-scale phylogeny and comparative genomics of the fungal order Sordariales.</title>
        <authorList>
            <person name="Hensen N."/>
            <person name="Bonometti L."/>
            <person name="Westerberg I."/>
            <person name="Brannstrom I.O."/>
            <person name="Guillou S."/>
            <person name="Cros-Aarteil S."/>
            <person name="Calhoun S."/>
            <person name="Haridas S."/>
            <person name="Kuo A."/>
            <person name="Mondo S."/>
            <person name="Pangilinan J."/>
            <person name="Riley R."/>
            <person name="LaButti K."/>
            <person name="Andreopoulos B."/>
            <person name="Lipzen A."/>
            <person name="Chen C."/>
            <person name="Yan M."/>
            <person name="Daum C."/>
            <person name="Ng V."/>
            <person name="Clum A."/>
            <person name="Steindorff A."/>
            <person name="Ohm R.A."/>
            <person name="Martin F."/>
            <person name="Silar P."/>
            <person name="Natvig D.O."/>
            <person name="Lalanne C."/>
            <person name="Gautier V."/>
            <person name="Ament-Velasquez S.L."/>
            <person name="Kruys A."/>
            <person name="Hutchinson M.I."/>
            <person name="Powell A.J."/>
            <person name="Barry K."/>
            <person name="Miller A.N."/>
            <person name="Grigoriev I.V."/>
            <person name="Debuchy R."/>
            <person name="Gladieux P."/>
            <person name="Hiltunen Thoren M."/>
            <person name="Johannesson H."/>
        </authorList>
    </citation>
    <scope>NUCLEOTIDE SEQUENCE</scope>
    <source>
        <strain evidence="2">PSN309</strain>
    </source>
</reference>
<dbReference type="EMBL" id="MU864685">
    <property type="protein sequence ID" value="KAK4182306.1"/>
    <property type="molecule type" value="Genomic_DNA"/>
</dbReference>
<keyword evidence="3" id="KW-1185">Reference proteome</keyword>
<name>A0AAN6WI75_9PEZI</name>
<accession>A0AAN6WI75</accession>
<organism evidence="2 3">
    <name type="scientific">Podospora australis</name>
    <dbReference type="NCBI Taxonomy" id="1536484"/>
    <lineage>
        <taxon>Eukaryota</taxon>
        <taxon>Fungi</taxon>
        <taxon>Dikarya</taxon>
        <taxon>Ascomycota</taxon>
        <taxon>Pezizomycotina</taxon>
        <taxon>Sordariomycetes</taxon>
        <taxon>Sordariomycetidae</taxon>
        <taxon>Sordariales</taxon>
        <taxon>Podosporaceae</taxon>
        <taxon>Podospora</taxon>
    </lineage>
</organism>
<reference evidence="2" key="2">
    <citation type="submission" date="2023-05" db="EMBL/GenBank/DDBJ databases">
        <authorList>
            <consortium name="Lawrence Berkeley National Laboratory"/>
            <person name="Steindorff A."/>
            <person name="Hensen N."/>
            <person name="Bonometti L."/>
            <person name="Westerberg I."/>
            <person name="Brannstrom I.O."/>
            <person name="Guillou S."/>
            <person name="Cros-Aarteil S."/>
            <person name="Calhoun S."/>
            <person name="Haridas S."/>
            <person name="Kuo A."/>
            <person name="Mondo S."/>
            <person name="Pangilinan J."/>
            <person name="Riley R."/>
            <person name="Labutti K."/>
            <person name="Andreopoulos B."/>
            <person name="Lipzen A."/>
            <person name="Chen C."/>
            <person name="Yanf M."/>
            <person name="Daum C."/>
            <person name="Ng V."/>
            <person name="Clum A."/>
            <person name="Ohm R."/>
            <person name="Martin F."/>
            <person name="Silar P."/>
            <person name="Natvig D."/>
            <person name="Lalanne C."/>
            <person name="Gautier V."/>
            <person name="Ament-Velasquez S.L."/>
            <person name="Kruys A."/>
            <person name="Hutchinson M.I."/>
            <person name="Powell A.J."/>
            <person name="Barry K."/>
            <person name="Miller A.N."/>
            <person name="Grigoriev I.V."/>
            <person name="Debuchy R."/>
            <person name="Gladieux P."/>
            <person name="Thoren M.H."/>
            <person name="Johannesson H."/>
        </authorList>
    </citation>
    <scope>NUCLEOTIDE SEQUENCE</scope>
    <source>
        <strain evidence="2">PSN309</strain>
    </source>
</reference>
<feature type="compositionally biased region" description="Basic and acidic residues" evidence="1">
    <location>
        <begin position="21"/>
        <end position="43"/>
    </location>
</feature>
<comment type="caution">
    <text evidence="2">The sequence shown here is derived from an EMBL/GenBank/DDBJ whole genome shotgun (WGS) entry which is preliminary data.</text>
</comment>
<evidence type="ECO:0000313" key="3">
    <source>
        <dbReference type="Proteomes" id="UP001302126"/>
    </source>
</evidence>
<dbReference type="Proteomes" id="UP001302126">
    <property type="component" value="Unassembled WGS sequence"/>
</dbReference>
<evidence type="ECO:0000313" key="2">
    <source>
        <dbReference type="EMBL" id="KAK4182306.1"/>
    </source>
</evidence>
<dbReference type="AlphaFoldDB" id="A0AAN6WI75"/>
<gene>
    <name evidence="2" type="ORF">QBC35DRAFT_468190</name>
</gene>
<protein>
    <submittedName>
        <fullName evidence="2">Uncharacterized protein</fullName>
    </submittedName>
</protein>
<feature type="region of interest" description="Disordered" evidence="1">
    <location>
        <begin position="1"/>
        <end position="70"/>
    </location>
</feature>